<evidence type="ECO:0000313" key="2">
    <source>
        <dbReference type="Proteomes" id="UP000294581"/>
    </source>
</evidence>
<reference evidence="1 2" key="1">
    <citation type="submission" date="2019-03" db="EMBL/GenBank/DDBJ databases">
        <title>Genomic Encyclopedia of Type Strains, Phase IV (KMG-IV): sequencing the most valuable type-strain genomes for metagenomic binning, comparative biology and taxonomic classification.</title>
        <authorList>
            <person name="Goeker M."/>
        </authorList>
    </citation>
    <scope>NUCLEOTIDE SEQUENCE [LARGE SCALE GENOMIC DNA]</scope>
    <source>
        <strain evidence="1 2">DSM 17974</strain>
    </source>
</reference>
<organism evidence="1 2">
    <name type="scientific">Alicyclobacillus sacchari</name>
    <dbReference type="NCBI Taxonomy" id="392010"/>
    <lineage>
        <taxon>Bacteria</taxon>
        <taxon>Bacillati</taxon>
        <taxon>Bacillota</taxon>
        <taxon>Bacilli</taxon>
        <taxon>Bacillales</taxon>
        <taxon>Alicyclobacillaceae</taxon>
        <taxon>Alicyclobacillus</taxon>
    </lineage>
</organism>
<dbReference type="Pfam" id="PF13217">
    <property type="entry name" value="DUF4025"/>
    <property type="match status" value="1"/>
</dbReference>
<proteinExistence type="predicted"/>
<sequence length="65" mass="7277">MPVKRPYVPEVEVDHPLHDDGEGLRVTREQVRDVYFAGTSDGIVFLDEGRVRNLQATAGIPDDVE</sequence>
<name>A0A4R8LL26_9BACL</name>
<protein>
    <submittedName>
        <fullName evidence="1">Uncharacterized protein</fullName>
    </submittedName>
</protein>
<gene>
    <name evidence="1" type="ORF">C7445_108100</name>
</gene>
<evidence type="ECO:0000313" key="1">
    <source>
        <dbReference type="EMBL" id="TDY45277.1"/>
    </source>
</evidence>
<dbReference type="AlphaFoldDB" id="A0A4R8LL26"/>
<accession>A0A4R8LL26</accession>
<dbReference type="Proteomes" id="UP000294581">
    <property type="component" value="Unassembled WGS sequence"/>
</dbReference>
<dbReference type="EMBL" id="SORF01000008">
    <property type="protein sequence ID" value="TDY45277.1"/>
    <property type="molecule type" value="Genomic_DNA"/>
</dbReference>
<keyword evidence="2" id="KW-1185">Reference proteome</keyword>
<comment type="caution">
    <text evidence="1">The sequence shown here is derived from an EMBL/GenBank/DDBJ whole genome shotgun (WGS) entry which is preliminary data.</text>
</comment>
<dbReference type="InterPro" id="IPR025100">
    <property type="entry name" value="DUF4025"/>
</dbReference>